<dbReference type="SMART" id="SM00369">
    <property type="entry name" value="LRR_TYP"/>
    <property type="match status" value="12"/>
</dbReference>
<dbReference type="SMART" id="SM00044">
    <property type="entry name" value="CYCc"/>
    <property type="match status" value="1"/>
</dbReference>
<dbReference type="Pfam" id="PF00481">
    <property type="entry name" value="PP2C"/>
    <property type="match status" value="1"/>
</dbReference>
<reference evidence="7" key="1">
    <citation type="submission" date="2023-03" db="EMBL/GenBank/DDBJ databases">
        <title>Massive genome expansion in bonnet fungi (Mycena s.s.) driven by repeated elements and novel gene families across ecological guilds.</title>
        <authorList>
            <consortium name="Lawrence Berkeley National Laboratory"/>
            <person name="Harder C.B."/>
            <person name="Miyauchi S."/>
            <person name="Viragh M."/>
            <person name="Kuo A."/>
            <person name="Thoen E."/>
            <person name="Andreopoulos B."/>
            <person name="Lu D."/>
            <person name="Skrede I."/>
            <person name="Drula E."/>
            <person name="Henrissat B."/>
            <person name="Morin E."/>
            <person name="Kohler A."/>
            <person name="Barry K."/>
            <person name="LaButti K."/>
            <person name="Morin E."/>
            <person name="Salamov A."/>
            <person name="Lipzen A."/>
            <person name="Mereny Z."/>
            <person name="Hegedus B."/>
            <person name="Baldrian P."/>
            <person name="Stursova M."/>
            <person name="Weitz H."/>
            <person name="Taylor A."/>
            <person name="Grigoriev I.V."/>
            <person name="Nagy L.G."/>
            <person name="Martin F."/>
            <person name="Kauserud H."/>
        </authorList>
    </citation>
    <scope>NUCLEOTIDE SEQUENCE</scope>
    <source>
        <strain evidence="7">CBHHK002</strain>
    </source>
</reference>
<evidence type="ECO:0000259" key="5">
    <source>
        <dbReference type="PROSITE" id="PS50125"/>
    </source>
</evidence>
<dbReference type="InterPro" id="IPR001054">
    <property type="entry name" value="A/G_cyclase"/>
</dbReference>
<evidence type="ECO:0000256" key="3">
    <source>
        <dbReference type="ARBA" id="ARBA00022737"/>
    </source>
</evidence>
<keyword evidence="8" id="KW-1185">Reference proteome</keyword>
<feature type="compositionally biased region" description="Low complexity" evidence="4">
    <location>
        <begin position="19"/>
        <end position="38"/>
    </location>
</feature>
<organism evidence="7 8">
    <name type="scientific">Mycena albidolilacea</name>
    <dbReference type="NCBI Taxonomy" id="1033008"/>
    <lineage>
        <taxon>Eukaryota</taxon>
        <taxon>Fungi</taxon>
        <taxon>Dikarya</taxon>
        <taxon>Basidiomycota</taxon>
        <taxon>Agaricomycotina</taxon>
        <taxon>Agaricomycetes</taxon>
        <taxon>Agaricomycetidae</taxon>
        <taxon>Agaricales</taxon>
        <taxon>Marasmiineae</taxon>
        <taxon>Mycenaceae</taxon>
        <taxon>Mycena</taxon>
    </lineage>
</organism>
<dbReference type="Gene3D" id="3.60.40.10">
    <property type="entry name" value="PPM-type phosphatase domain"/>
    <property type="match status" value="1"/>
</dbReference>
<dbReference type="SUPFAM" id="SSF52058">
    <property type="entry name" value="L domain-like"/>
    <property type="match status" value="1"/>
</dbReference>
<dbReference type="SUPFAM" id="SSF55073">
    <property type="entry name" value="Nucleotide cyclase"/>
    <property type="match status" value="1"/>
</dbReference>
<keyword evidence="3" id="KW-0677">Repeat</keyword>
<dbReference type="InterPro" id="IPR032675">
    <property type="entry name" value="LRR_dom_sf"/>
</dbReference>
<sequence length="1507" mass="166724">MEGIVDRAALYPDLSYANSPGSDPYSSSQSADSSSQYGRPILRNPFAQTHAPRIWSPEPVGPTDISASHGLNKDYNVPDSWAVNRPRRDPDGESTSDNGHPDNVAELPRWKIRIYGPDNNGYILRVTAKDTVASLTPQLNAKLPPGEEREVHELYLKERGRERVLKQSERPANILTRCLQQAGYDEFDVDGGTGRGSIGIPGVPFLLKFVYRSQFLGPTDAELSFNNLVYINLAGRSLVTIPVVLHQHADTIVSLRLSRNPMIDIPLDFIQSCTALSELYLSHMCMKKPPHSVAHIATLTLLDLSSNRIASLDDAALDELPRLTTLDIQNNRLERLPRALPRSLLNLNISNNKFDAFPVSVTELAHLSQLDISFNTISELPREIGRLTRLTKLVIVGNRISVLPNEFGNLALLSELDCRRNQIADLAVACGLPELAFLSADHNNLHTLALPLGPRLQALDVSHNDITELPLGRDTFTLPSALTSLDISNAKLSVLDEGTLSQLLSLRNLRLDRNLFRTLPESLGDLKWLESLSCADNVLSKLPESVGKLQKLESLDLHNNSLTALPPSLWNCASLLRLNVTSNLLLVWHDPPSSIPDEPPPTPIGRLLPSPTFSPRRPSVSSSPDIPPLAHSLEMLYLAENSLTDESLHPLMILKALRVLNLSLNDIQELPSDFFKNLTQLEEVFLSGNRLTHIPSQDLPRLERLSTLFLNGNHLQHLPHELGQVKSLVLLDVGNNLLKYNINNLDYDWNWNFNKNLVYLNLSGNEKLQIKSDVSGHGRPSISSIQRQSLAGFSGLPRLRVLGLMDVTITNTGMNTGSDIPDETDDRRVRTSSSLVNGLSYGIADTLGKNRHPHMMDLVHEFRGLQKDTVFAMFGRSHPANQTVATTCNGLPKYLKDNFIPVFISQLNCLDRHRAEGVPDALRRSFLKLNQDYHDLLFGAVRKMSLAVTPAAEASIANHGASGIVVYIIGKKMYVANVGNALAIVSRGGTAHPVSRKHEPYDRAETARIRAAEGWISPAGLVGDELDISRSFGFYHLLPMVNARPNICEYDLSSMDKVIIIANRGLWDYVEYQTAVDIVQGTEPTAAAQKLRDLAISYGAEGSTMIMVVSLANLFHDKTNSVPADPPRRRGIRVIDRTLDRLKDEVPPPVGHIAIVFTDIKSSTHLWEATTSGMITAIHLHNSLLRRYLRICGGYEVRTEGDSFMCSFPTVLAAVWWCLTIQVELLKVSWPQDILECPEGKEVYDVEGRLIYRGLSVRIGIHCGSPLCSTDPVTTRMDYFGLMVTRAARIASVAAGGQIMFSADVLNEINARVFETEPATEYSDSQPKEAIDAIRQLDPAVVAVGEMKLKGLEAPEMLSFVLPAALIGRRSHNEPVVVNNPARAVNSGLTTLRSPSSGHFDIVQIRELARLCARLEMASADPELFSMRSESDVLTQDLDVLLPPNTDMTDTELSTILYSLAVRIENVETVLRGRSSSTSLITKRDLVAALRNLDERTLREVWSMFSR</sequence>
<evidence type="ECO:0000256" key="1">
    <source>
        <dbReference type="ARBA" id="ARBA00022614"/>
    </source>
</evidence>
<dbReference type="PROSITE" id="PS51450">
    <property type="entry name" value="LRR"/>
    <property type="match status" value="3"/>
</dbReference>
<dbReference type="SMART" id="SM00364">
    <property type="entry name" value="LRR_BAC"/>
    <property type="match status" value="11"/>
</dbReference>
<dbReference type="InterPro" id="IPR001611">
    <property type="entry name" value="Leu-rich_rpt"/>
</dbReference>
<dbReference type="InterPro" id="IPR050216">
    <property type="entry name" value="LRR_domain-containing"/>
</dbReference>
<dbReference type="Gene3D" id="3.30.70.1230">
    <property type="entry name" value="Nucleotide cyclase"/>
    <property type="match status" value="1"/>
</dbReference>
<dbReference type="CDD" id="cd07302">
    <property type="entry name" value="CHD"/>
    <property type="match status" value="1"/>
</dbReference>
<dbReference type="Pfam" id="PF13855">
    <property type="entry name" value="LRR_8"/>
    <property type="match status" value="3"/>
</dbReference>
<protein>
    <submittedName>
        <fullName evidence="7">Adenylate cyclase</fullName>
    </submittedName>
</protein>
<dbReference type="Pfam" id="PF00560">
    <property type="entry name" value="LRR_1"/>
    <property type="match status" value="1"/>
</dbReference>
<dbReference type="PANTHER" id="PTHR48051:SF1">
    <property type="entry name" value="RAS SUPPRESSOR PROTEIN 1"/>
    <property type="match status" value="1"/>
</dbReference>
<proteinExistence type="predicted"/>
<dbReference type="GO" id="GO:0035556">
    <property type="term" value="P:intracellular signal transduction"/>
    <property type="evidence" value="ECO:0007669"/>
    <property type="project" value="InterPro"/>
</dbReference>
<dbReference type="SUPFAM" id="SSF81606">
    <property type="entry name" value="PP2C-like"/>
    <property type="match status" value="1"/>
</dbReference>
<dbReference type="Proteomes" id="UP001218218">
    <property type="component" value="Unassembled WGS sequence"/>
</dbReference>
<dbReference type="GO" id="GO:0009190">
    <property type="term" value="P:cyclic nucleotide biosynthetic process"/>
    <property type="evidence" value="ECO:0007669"/>
    <property type="project" value="InterPro"/>
</dbReference>
<keyword evidence="2" id="KW-0479">Metal-binding</keyword>
<feature type="domain" description="PPM-type phosphatase" evidence="6">
    <location>
        <begin position="840"/>
        <end position="1111"/>
    </location>
</feature>
<feature type="region of interest" description="Disordered" evidence="4">
    <location>
        <begin position="595"/>
        <end position="624"/>
    </location>
</feature>
<feature type="domain" description="Guanylate cyclase" evidence="5">
    <location>
        <begin position="1154"/>
        <end position="1291"/>
    </location>
</feature>
<dbReference type="CDD" id="cd00143">
    <property type="entry name" value="PP2Cc"/>
    <property type="match status" value="1"/>
</dbReference>
<dbReference type="EMBL" id="JARIHO010000004">
    <property type="protein sequence ID" value="KAJ7362330.1"/>
    <property type="molecule type" value="Genomic_DNA"/>
</dbReference>
<keyword evidence="1" id="KW-0433">Leucine-rich repeat</keyword>
<evidence type="ECO:0000256" key="2">
    <source>
        <dbReference type="ARBA" id="ARBA00022723"/>
    </source>
</evidence>
<dbReference type="InterPro" id="IPR029787">
    <property type="entry name" value="Nucleotide_cyclase"/>
</dbReference>
<dbReference type="InterPro" id="IPR003591">
    <property type="entry name" value="Leu-rich_rpt_typical-subtyp"/>
</dbReference>
<dbReference type="SMART" id="SM00332">
    <property type="entry name" value="PP2Cc"/>
    <property type="match status" value="1"/>
</dbReference>
<dbReference type="SUPFAM" id="SSF52047">
    <property type="entry name" value="RNI-like"/>
    <property type="match status" value="1"/>
</dbReference>
<name>A0AAD7ALH9_9AGAR</name>
<gene>
    <name evidence="7" type="ORF">DFH08DRAFT_683119</name>
</gene>
<dbReference type="PROSITE" id="PS50125">
    <property type="entry name" value="GUANYLATE_CYCLASE_2"/>
    <property type="match status" value="1"/>
</dbReference>
<feature type="compositionally biased region" description="Low complexity" evidence="4">
    <location>
        <begin position="604"/>
        <end position="624"/>
    </location>
</feature>
<dbReference type="GO" id="GO:0046872">
    <property type="term" value="F:metal ion binding"/>
    <property type="evidence" value="ECO:0007669"/>
    <property type="project" value="UniProtKB-KW"/>
</dbReference>
<evidence type="ECO:0000313" key="7">
    <source>
        <dbReference type="EMBL" id="KAJ7362330.1"/>
    </source>
</evidence>
<accession>A0AAD7ALH9</accession>
<evidence type="ECO:0000256" key="4">
    <source>
        <dbReference type="SAM" id="MobiDB-lite"/>
    </source>
</evidence>
<dbReference type="Pfam" id="PF00211">
    <property type="entry name" value="Guanylate_cyc"/>
    <property type="match status" value="1"/>
</dbReference>
<evidence type="ECO:0000259" key="6">
    <source>
        <dbReference type="PROSITE" id="PS51746"/>
    </source>
</evidence>
<dbReference type="InterPro" id="IPR001932">
    <property type="entry name" value="PPM-type_phosphatase-like_dom"/>
</dbReference>
<dbReference type="InterPro" id="IPR036457">
    <property type="entry name" value="PPM-type-like_dom_sf"/>
</dbReference>
<feature type="region of interest" description="Disordered" evidence="4">
    <location>
        <begin position="1"/>
        <end position="104"/>
    </location>
</feature>
<evidence type="ECO:0000313" key="8">
    <source>
        <dbReference type="Proteomes" id="UP001218218"/>
    </source>
</evidence>
<dbReference type="Gene3D" id="3.80.10.10">
    <property type="entry name" value="Ribonuclease Inhibitor"/>
    <property type="match status" value="4"/>
</dbReference>
<dbReference type="GO" id="GO:0005737">
    <property type="term" value="C:cytoplasm"/>
    <property type="evidence" value="ECO:0007669"/>
    <property type="project" value="TreeGrafter"/>
</dbReference>
<dbReference type="Pfam" id="PF23010">
    <property type="entry name" value="RA_3"/>
    <property type="match status" value="1"/>
</dbReference>
<dbReference type="InterPro" id="IPR055071">
    <property type="entry name" value="RA_PHLPP-like"/>
</dbReference>
<dbReference type="SUPFAM" id="SSF52075">
    <property type="entry name" value="Outer arm dynein light chain 1"/>
    <property type="match status" value="1"/>
</dbReference>
<dbReference type="PANTHER" id="PTHR48051">
    <property type="match status" value="1"/>
</dbReference>
<comment type="caution">
    <text evidence="7">The sequence shown here is derived from an EMBL/GenBank/DDBJ whole genome shotgun (WGS) entry which is preliminary data.</text>
</comment>
<dbReference type="PROSITE" id="PS51746">
    <property type="entry name" value="PPM_2"/>
    <property type="match status" value="1"/>
</dbReference>